<name>A0A077ZUE9_STYLE</name>
<gene>
    <name evidence="2" type="primary">Contig16429.g17496</name>
    <name evidence="2" type="ORF">STYLEM_2477</name>
</gene>
<feature type="region of interest" description="Disordered" evidence="1">
    <location>
        <begin position="20"/>
        <end position="40"/>
    </location>
</feature>
<dbReference type="EMBL" id="CCKQ01002409">
    <property type="protein sequence ID" value="CDW73497.1"/>
    <property type="molecule type" value="Genomic_DNA"/>
</dbReference>
<feature type="compositionally biased region" description="Low complexity" evidence="1">
    <location>
        <begin position="107"/>
        <end position="130"/>
    </location>
</feature>
<evidence type="ECO:0000256" key="1">
    <source>
        <dbReference type="SAM" id="MobiDB-lite"/>
    </source>
</evidence>
<evidence type="ECO:0000313" key="3">
    <source>
        <dbReference type="Proteomes" id="UP000039865"/>
    </source>
</evidence>
<dbReference type="Proteomes" id="UP000039865">
    <property type="component" value="Unassembled WGS sequence"/>
</dbReference>
<reference evidence="2 3" key="1">
    <citation type="submission" date="2014-06" db="EMBL/GenBank/DDBJ databases">
        <authorList>
            <person name="Swart Estienne"/>
        </authorList>
    </citation>
    <scope>NUCLEOTIDE SEQUENCE [LARGE SCALE GENOMIC DNA]</scope>
    <source>
        <strain evidence="2 3">130c</strain>
    </source>
</reference>
<feature type="compositionally biased region" description="Basic and acidic residues" evidence="1">
    <location>
        <begin position="93"/>
        <end position="106"/>
    </location>
</feature>
<feature type="region of interest" description="Disordered" evidence="1">
    <location>
        <begin position="72"/>
        <end position="135"/>
    </location>
</feature>
<feature type="compositionally biased region" description="Polar residues" evidence="1">
    <location>
        <begin position="72"/>
        <end position="92"/>
    </location>
</feature>
<feature type="region of interest" description="Disordered" evidence="1">
    <location>
        <begin position="1801"/>
        <end position="1826"/>
    </location>
</feature>
<keyword evidence="3" id="KW-1185">Reference proteome</keyword>
<feature type="region of interest" description="Disordered" evidence="1">
    <location>
        <begin position="1844"/>
        <end position="1870"/>
    </location>
</feature>
<accession>A0A077ZUE9</accession>
<feature type="compositionally biased region" description="Low complexity" evidence="1">
    <location>
        <begin position="1393"/>
        <end position="1423"/>
    </location>
</feature>
<sequence>MNISPNLVTSSINQLELKNSPQFSNHSQTPVLSQQSPKYTHEPIHSISNINIKVKSKDNQMFDVSGTNLHLNMMSNNGAGGQLTDTSQNQSNTKERNRTPIRDQLLKKVNSGKKVNGVKQQQQQPQPIQQLNGSFKQKSISELRSNQSSLMMDRNSSHGNIYVEIGRTPSRQGSVKYNESFNKNSPSNTKRQRVLSQPHLQSVEKLYEEDIRSPNFNQQTDQIDQLIIRPQQGILGSGMTSGIISPMVSQRYDIYPNLRIMPGTSYLINRSPQLSNFSQGFQVDPAIYLKQDIILMQLKDQNEMFDITIKEIQVFRELKRQLKQKMGLKHYRMSGQHRQVMINKGVGHLNPNIRPKSANKLHINMDKKNKSKEFKNMLMSNFYQYLRAMGLGKAMTKEQKQLYMKQNNPPPKTQQSQNHGNNQIPIQANQQIKPQTGQIDMGTQHNLMPEPQTVTSSNHQNTYTVFKRLSRQYKLNQTGQVEDLTQQILSNGGLSDKNKSEGSAYHFSLKHSAMANISRQEQENIDLRNLININSIHSLGSQNNDQRPFSALTAQGQAILSQGKENSGAYGNVLSRYAQNFDDDSLERNVMRPVLTSHQTKKDASIQNDREILTTQEYASNSSPTINKSQLNQDLSEVQPTSQAQATTKPRIQSKVKIPAVKPLWIVSTSKQKRLNITDVQNKRGNLVYDYIQQAKKQFNRNENSYIDQAIVIGEKHEGLERLSTPSGCFALGQNISFDRSGINTLKMQTFYLDIKEDGNESQCSYVPKLQNSQIKRYFYGSNHKRKQSANDNDSSSNQNQDSKKKFYYKSINMDLQNNSFYQTPMFNKDGADFMIEGQEYEKQIQKKLSTLEAVNENESSGVQLEIISSAPESEKTAQQQTSKKNILISKKSVSPVIRQMSPPTLVSPTNQAIEKPMFLQQSHILIQGGSMTNSDQNQLIADPDQQDLVLLEHIREETGESFDSGHAESSHTMQSNFQHHHSTHFRFIQKEHDKTVNLLSKSYNNGHLLPMDDTEYHYLLQNQENKSLTQRDLNPVHRTTNTNSLTQIVNHSNFGQVKSKSINENHIHLLSMNHQHDPHTILSNRVIYKNRDRMVKKRSSSQKFHNQLLKQTIIDFTNININDGTQEEQITRNLSQMNLKKSSKTPTTRVISKIGGNTVSINNNNQGDINNSNINPHANINNNTISNNQQIPSNGESQSSYNGELQNAVPTLLVEREGFLETPRYMLKQGGKQTYVEINGLQQLQGMVAHHHHNHGIINLQNSMRLSGNSAIGKSAQVSNSNNFNEGTFMVQSRKESSFEINNVPSKAQNSNGLDLMQRSKDLYSVYNPNEISVKYNANKTKAQSQPPITNQPHKVHIQSKPREVKKQQEKSGYYLANLLEIPADIIPNTLNHSQNSESRSISSQNHNNIQQQQQHMKQAYLQHQRDYKIKQEKRYSEMLKRNISVLRRQKNRSYTGRIGDRNDPVQNYGMIVGIDQAAYLNKGMQDLQFNQNRLGTSHLDKHRLPYTKQVSGDDLVDQQYNSISTINRPNTGMDIYQSQKEPKILKQEGTVSPLTLFNLSPKKKTEADDEQNTVNISQFGSAVKNSVKTSPIKNTVVIKDNNQNQNLMSDAQIHGVSLQEYFKKKTDSSVKQREGANISKLSNNNLNHSFTPLYDLSVSNNESVMLSKLQVNQSDILNLTELNNTQRQIIRNKNMHQEFNRIKFVSDSREMIESATHVINNKNNNSMRSALQMPKIGSNTSNAMNITQDHSSKVHNTSSIFQKNKIFGVMSSNITPINNHNAMSKGNIRSSSSRYRFREGKQSNSNMSNTTHSQTNNQHFRGSSAISNSSLQLNGSHLLVSTRPQSKLSSSRTGGFFTPAAQPNKTNY</sequence>
<feature type="compositionally biased region" description="Polar residues" evidence="1">
    <location>
        <begin position="1344"/>
        <end position="1354"/>
    </location>
</feature>
<organism evidence="2 3">
    <name type="scientific">Stylonychia lemnae</name>
    <name type="common">Ciliate</name>
    <dbReference type="NCBI Taxonomy" id="5949"/>
    <lineage>
        <taxon>Eukaryota</taxon>
        <taxon>Sar</taxon>
        <taxon>Alveolata</taxon>
        <taxon>Ciliophora</taxon>
        <taxon>Intramacronucleata</taxon>
        <taxon>Spirotrichea</taxon>
        <taxon>Stichotrichia</taxon>
        <taxon>Sporadotrichida</taxon>
        <taxon>Oxytrichidae</taxon>
        <taxon>Stylonychinae</taxon>
        <taxon>Stylonychia</taxon>
    </lineage>
</organism>
<feature type="region of interest" description="Disordered" evidence="1">
    <location>
        <begin position="1391"/>
        <end position="1423"/>
    </location>
</feature>
<protein>
    <submittedName>
        <fullName evidence="2">Uncharacterized protein</fullName>
    </submittedName>
</protein>
<feature type="compositionally biased region" description="Polar residues" evidence="1">
    <location>
        <begin position="20"/>
        <end position="38"/>
    </location>
</feature>
<dbReference type="InParanoid" id="A0A077ZUE9"/>
<feature type="region of interest" description="Disordered" evidence="1">
    <location>
        <begin position="440"/>
        <end position="460"/>
    </location>
</feature>
<feature type="compositionally biased region" description="Polar residues" evidence="1">
    <location>
        <begin position="1804"/>
        <end position="1826"/>
    </location>
</feature>
<feature type="compositionally biased region" description="Polar residues" evidence="1">
    <location>
        <begin position="1844"/>
        <end position="1855"/>
    </location>
</feature>
<feature type="region of interest" description="Disordered" evidence="1">
    <location>
        <begin position="1344"/>
        <end position="1368"/>
    </location>
</feature>
<evidence type="ECO:0000313" key="2">
    <source>
        <dbReference type="EMBL" id="CDW73497.1"/>
    </source>
</evidence>
<proteinExistence type="predicted"/>